<evidence type="ECO:0000256" key="1">
    <source>
        <dbReference type="SAM" id="MobiDB-lite"/>
    </source>
</evidence>
<keyword evidence="3" id="KW-1185">Reference proteome</keyword>
<protein>
    <submittedName>
        <fullName evidence="2">Uncharacterized protein</fullName>
    </submittedName>
</protein>
<accession>A0ABW9XYX3</accession>
<dbReference type="EMBL" id="JAAAMV010000033">
    <property type="protein sequence ID" value="NBD27915.1"/>
    <property type="molecule type" value="Genomic_DNA"/>
</dbReference>
<sequence>MSINFTKAIVGQLQRDIADLESQSLSLKNKQDKAASKIKQVQRDMKLSQSHGDLSGKMSRVSKLNEEIKTAARAQAELAKQLTAKRALLKQHQSG</sequence>
<evidence type="ECO:0000313" key="2">
    <source>
        <dbReference type="EMBL" id="NBD27915.1"/>
    </source>
</evidence>
<reference evidence="2 3" key="1">
    <citation type="submission" date="2020-01" db="EMBL/GenBank/DDBJ databases">
        <title>Paenibacillus soybeanensis sp. nov. isolated from the nodules of soybean (Glycine max(L.) Merr).</title>
        <authorList>
            <person name="Wang H."/>
        </authorList>
    </citation>
    <scope>NUCLEOTIDE SEQUENCE [LARGE SCALE GENOMIC DNA]</scope>
    <source>
        <strain evidence="2 3">T1</strain>
    </source>
</reference>
<proteinExistence type="predicted"/>
<comment type="caution">
    <text evidence="2">The sequence shown here is derived from an EMBL/GenBank/DDBJ whole genome shotgun (WGS) entry which is preliminary data.</text>
</comment>
<dbReference type="RefSeq" id="WP_161746937.1">
    <property type="nucleotide sequence ID" value="NZ_JAAAMV010000033.1"/>
</dbReference>
<feature type="region of interest" description="Disordered" evidence="1">
    <location>
        <begin position="26"/>
        <end position="60"/>
    </location>
</feature>
<feature type="compositionally biased region" description="Basic and acidic residues" evidence="1">
    <location>
        <begin position="29"/>
        <end position="46"/>
    </location>
</feature>
<evidence type="ECO:0000313" key="3">
    <source>
        <dbReference type="Proteomes" id="UP000665561"/>
    </source>
</evidence>
<dbReference type="Proteomes" id="UP000665561">
    <property type="component" value="Unassembled WGS sequence"/>
</dbReference>
<organism evidence="2 3">
    <name type="scientific">Paenibacillus glycinis</name>
    <dbReference type="NCBI Taxonomy" id="2697035"/>
    <lineage>
        <taxon>Bacteria</taxon>
        <taxon>Bacillati</taxon>
        <taxon>Bacillota</taxon>
        <taxon>Bacilli</taxon>
        <taxon>Bacillales</taxon>
        <taxon>Paenibacillaceae</taxon>
        <taxon>Paenibacillus</taxon>
    </lineage>
</organism>
<gene>
    <name evidence="2" type="ORF">GT019_28955</name>
</gene>
<name>A0ABW9XYX3_9BACL</name>